<dbReference type="RefSeq" id="WP_015285925.1">
    <property type="nucleotide sequence ID" value="NC_019943.1"/>
</dbReference>
<dbReference type="HOGENOM" id="CLU_2550245_0_0_2"/>
<keyword evidence="2" id="KW-1185">Reference proteome</keyword>
<dbReference type="Proteomes" id="UP000010824">
    <property type="component" value="Chromosome"/>
</dbReference>
<dbReference type="GeneID" id="14308333"/>
<reference evidence="2" key="1">
    <citation type="submission" date="2011-12" db="EMBL/GenBank/DDBJ databases">
        <title>Complete sequence of Methanoregula formicicum SMSP.</title>
        <authorList>
            <person name="Lucas S."/>
            <person name="Han J."/>
            <person name="Lapidus A."/>
            <person name="Cheng J.-F."/>
            <person name="Goodwin L."/>
            <person name="Pitluck S."/>
            <person name="Peters L."/>
            <person name="Ovchinnikova G."/>
            <person name="Teshima H."/>
            <person name="Detter J.C."/>
            <person name="Han C."/>
            <person name="Tapia R."/>
            <person name="Land M."/>
            <person name="Hauser L."/>
            <person name="Kyrpides N."/>
            <person name="Ivanova N."/>
            <person name="Pagani I."/>
            <person name="Imachi H."/>
            <person name="Tamaki H."/>
            <person name="Sekiguchi Y."/>
            <person name="Kamagata Y."/>
            <person name="Cadillo-Quiroz H."/>
            <person name="Zinder S."/>
            <person name="Liu W.-T."/>
            <person name="Woyke T."/>
        </authorList>
    </citation>
    <scope>NUCLEOTIDE SEQUENCE [LARGE SCALE GENOMIC DNA]</scope>
    <source>
        <strain evidence="2">DSM 22288 / NBRC 105244 / SMSP</strain>
    </source>
</reference>
<proteinExistence type="predicted"/>
<dbReference type="AlphaFoldDB" id="L0HE01"/>
<organism evidence="1 2">
    <name type="scientific">Methanoregula formicica (strain DSM 22288 / NBRC 105244 / SMSP)</name>
    <dbReference type="NCBI Taxonomy" id="593750"/>
    <lineage>
        <taxon>Archaea</taxon>
        <taxon>Methanobacteriati</taxon>
        <taxon>Methanobacteriota</taxon>
        <taxon>Stenosarchaea group</taxon>
        <taxon>Methanomicrobia</taxon>
        <taxon>Methanomicrobiales</taxon>
        <taxon>Methanoregulaceae</taxon>
        <taxon>Methanoregula</taxon>
    </lineage>
</organism>
<dbReference type="EMBL" id="CP003167">
    <property type="protein sequence ID" value="AGB02962.1"/>
    <property type="molecule type" value="Genomic_DNA"/>
</dbReference>
<gene>
    <name evidence="1" type="ordered locus">Metfor_1944</name>
</gene>
<protein>
    <submittedName>
        <fullName evidence="1">Uncharacterized protein</fullName>
    </submittedName>
</protein>
<dbReference type="KEGG" id="mfo:Metfor_1944"/>
<accession>L0HE01</accession>
<name>L0HE01_METFS</name>
<reference evidence="1 2" key="2">
    <citation type="journal article" date="2014" name="Genome Announc.">
        <title>Complete Genome Sequence of Methanoregula formicica SMSPT, a Mesophilic Hydrogenotrophic Methanogen Isolated from a Methanogenic Upflow Anaerobic Sludge Blanket Reactor.</title>
        <authorList>
            <person name="Yamamoto K."/>
            <person name="Tamaki H."/>
            <person name="Cadillo-Quiroz H."/>
            <person name="Imachi H."/>
            <person name="Kyrpides N."/>
            <person name="Woyke T."/>
            <person name="Goodwin L."/>
            <person name="Zinder S.H."/>
            <person name="Kamagata Y."/>
            <person name="Liu W.T."/>
        </authorList>
    </citation>
    <scope>NUCLEOTIDE SEQUENCE [LARGE SCALE GENOMIC DNA]</scope>
    <source>
        <strain evidence="2">DSM 22288 / NBRC 105244 / SMSP</strain>
    </source>
</reference>
<dbReference type="InParanoid" id="L0HE01"/>
<evidence type="ECO:0000313" key="2">
    <source>
        <dbReference type="Proteomes" id="UP000010824"/>
    </source>
</evidence>
<sequence>MGPVKIWRRAKKADVYNYNAEVLVFGHTPIADYYLNEKNKDQTDTRKQREPALLINDGMWVKEGCDTDSFVYIDKTGVALMQ</sequence>
<evidence type="ECO:0000313" key="1">
    <source>
        <dbReference type="EMBL" id="AGB02962.1"/>
    </source>
</evidence>